<dbReference type="OrthoDB" id="3733716at2"/>
<feature type="transmembrane region" description="Helical" evidence="2">
    <location>
        <begin position="25"/>
        <end position="49"/>
    </location>
</feature>
<protein>
    <submittedName>
        <fullName evidence="4">DUF4190 domain-containing protein</fullName>
    </submittedName>
</protein>
<accession>A0A3N0GTZ1</accession>
<evidence type="ECO:0000259" key="3">
    <source>
        <dbReference type="Pfam" id="PF13828"/>
    </source>
</evidence>
<evidence type="ECO:0000313" key="4">
    <source>
        <dbReference type="EMBL" id="RNM15935.1"/>
    </source>
</evidence>
<feature type="region of interest" description="Disordered" evidence="1">
    <location>
        <begin position="1"/>
        <end position="22"/>
    </location>
</feature>
<evidence type="ECO:0000313" key="5">
    <source>
        <dbReference type="Proteomes" id="UP000279994"/>
    </source>
</evidence>
<dbReference type="Pfam" id="PF13828">
    <property type="entry name" value="DUF4190"/>
    <property type="match status" value="1"/>
</dbReference>
<reference evidence="4 5" key="1">
    <citation type="submission" date="2018-11" db="EMBL/GenBank/DDBJ databases">
        <authorList>
            <person name="Li F."/>
        </authorList>
    </citation>
    <scope>NUCLEOTIDE SEQUENCE [LARGE SCALE GENOMIC DNA]</scope>
    <source>
        <strain evidence="4 5">Gsoil 818</strain>
    </source>
</reference>
<dbReference type="Proteomes" id="UP000279994">
    <property type="component" value="Unassembled WGS sequence"/>
</dbReference>
<sequence length="107" mass="10391">MTDFPPPPPPPAAPYGGAPTSSGKAVAALVLGILGIVSCGPLAAIPAIIVGRSAQREIDASGGMITGRGLASAGVVLGWIEVGLMVLGALVVALVFAFGGTFHLSSA</sequence>
<evidence type="ECO:0000256" key="2">
    <source>
        <dbReference type="SAM" id="Phobius"/>
    </source>
</evidence>
<keyword evidence="2" id="KW-0812">Transmembrane</keyword>
<feature type="compositionally biased region" description="Pro residues" evidence="1">
    <location>
        <begin position="1"/>
        <end position="13"/>
    </location>
</feature>
<keyword evidence="2" id="KW-1133">Transmembrane helix</keyword>
<dbReference type="InterPro" id="IPR025241">
    <property type="entry name" value="DUF4190"/>
</dbReference>
<gene>
    <name evidence="4" type="ORF">EFL26_07145</name>
</gene>
<name>A0A3N0GTZ1_9ACTN</name>
<comment type="caution">
    <text evidence="4">The sequence shown here is derived from an EMBL/GenBank/DDBJ whole genome shotgun (WGS) entry which is preliminary data.</text>
</comment>
<evidence type="ECO:0000256" key="1">
    <source>
        <dbReference type="SAM" id="MobiDB-lite"/>
    </source>
</evidence>
<keyword evidence="5" id="KW-1185">Reference proteome</keyword>
<dbReference type="RefSeq" id="WP_123222189.1">
    <property type="nucleotide sequence ID" value="NZ_RJSF01000019.1"/>
</dbReference>
<dbReference type="AlphaFoldDB" id="A0A3N0GTZ1"/>
<proteinExistence type="predicted"/>
<feature type="domain" description="DUF4190" evidence="3">
    <location>
        <begin position="25"/>
        <end position="87"/>
    </location>
</feature>
<dbReference type="EMBL" id="RJSF01000019">
    <property type="protein sequence ID" value="RNM15935.1"/>
    <property type="molecule type" value="Genomic_DNA"/>
</dbReference>
<organism evidence="4 5">
    <name type="scientific">Nocardioides pocheonensis</name>
    <dbReference type="NCBI Taxonomy" id="661485"/>
    <lineage>
        <taxon>Bacteria</taxon>
        <taxon>Bacillati</taxon>
        <taxon>Actinomycetota</taxon>
        <taxon>Actinomycetes</taxon>
        <taxon>Propionibacteriales</taxon>
        <taxon>Nocardioidaceae</taxon>
        <taxon>Nocardioides</taxon>
    </lineage>
</organism>
<feature type="transmembrane region" description="Helical" evidence="2">
    <location>
        <begin position="70"/>
        <end position="98"/>
    </location>
</feature>
<keyword evidence="2" id="KW-0472">Membrane</keyword>